<name>A0A2L1C931_METMI</name>
<dbReference type="InterPro" id="IPR009655">
    <property type="entry name" value="Preflagellin_peptidase_C"/>
</dbReference>
<dbReference type="InterPro" id="IPR052218">
    <property type="entry name" value="Preflagellin_Peptidase"/>
</dbReference>
<keyword evidence="4 6" id="KW-1133">Transmembrane helix</keyword>
<reference evidence="9" key="2">
    <citation type="submission" date="2018-02" db="EMBL/GenBank/DDBJ databases">
        <title>Complete genome sequence of the Methanococcus maripaludis type strain JJ (DSM 2067), a model for selenoprotein synthesis in Archaea.</title>
        <authorList>
            <person name="Poehlein A."/>
            <person name="Heym D."/>
            <person name="Quitzke V."/>
            <person name="Fersch J."/>
            <person name="Daniel R."/>
            <person name="Rother M."/>
        </authorList>
    </citation>
    <scope>NUCLEOTIDE SEQUENCE [LARGE SCALE GENOMIC DNA]</scope>
    <source>
        <strain evidence="9">DSM 2067</strain>
    </source>
</reference>
<evidence type="ECO:0000313" key="13">
    <source>
        <dbReference type="Proteomes" id="UP000567099"/>
    </source>
</evidence>
<dbReference type="InterPro" id="IPR054964">
    <property type="entry name" value="Arch_preflagellin_pept"/>
</dbReference>
<comment type="subcellular location">
    <subcellularLocation>
        <location evidence="1">Cell membrane</location>
        <topology evidence="1">Multi-pass membrane protein</topology>
    </subcellularLocation>
</comment>
<dbReference type="InterPro" id="IPR000045">
    <property type="entry name" value="Prepilin_IV_endopep_pep"/>
</dbReference>
<evidence type="ECO:0000256" key="6">
    <source>
        <dbReference type="SAM" id="Phobius"/>
    </source>
</evidence>
<evidence type="ECO:0000259" key="7">
    <source>
        <dbReference type="Pfam" id="PF01478"/>
    </source>
</evidence>
<dbReference type="Pfam" id="PF01478">
    <property type="entry name" value="Peptidase_A24"/>
    <property type="match status" value="1"/>
</dbReference>
<evidence type="ECO:0000256" key="3">
    <source>
        <dbReference type="ARBA" id="ARBA00022692"/>
    </source>
</evidence>
<dbReference type="GO" id="GO:0004190">
    <property type="term" value="F:aspartic-type endopeptidase activity"/>
    <property type="evidence" value="ECO:0007669"/>
    <property type="project" value="InterPro"/>
</dbReference>
<keyword evidence="10" id="KW-0378">Hydrolase</keyword>
<dbReference type="Proteomes" id="UP000239462">
    <property type="component" value="Chromosome"/>
</dbReference>
<evidence type="ECO:0000256" key="4">
    <source>
        <dbReference type="ARBA" id="ARBA00022989"/>
    </source>
</evidence>
<dbReference type="EMBL" id="CP026606">
    <property type="protein sequence ID" value="AVB75847.1"/>
    <property type="molecule type" value="Genomic_DNA"/>
</dbReference>
<evidence type="ECO:0000313" key="12">
    <source>
        <dbReference type="Proteomes" id="UP000239462"/>
    </source>
</evidence>
<dbReference type="RefSeq" id="WP_104837473.1">
    <property type="nucleotide sequence ID" value="NZ_CP026606.1"/>
</dbReference>
<evidence type="ECO:0000313" key="14">
    <source>
        <dbReference type="Proteomes" id="UP000590564"/>
    </source>
</evidence>
<dbReference type="EC" id="3.4.23.52" evidence="10"/>
<reference evidence="11 14" key="3">
    <citation type="submission" date="2020-08" db="EMBL/GenBank/DDBJ databases">
        <title>Genomic Encyclopedia of Type Strains, Phase IV (KMG-V): Genome sequencing to study the core and pangenomes of soil and plant-associated prokaryotes.</title>
        <authorList>
            <person name="Whitman W."/>
        </authorList>
    </citation>
    <scope>NUCLEOTIDE SEQUENCE [LARGE SCALE GENOMIC DNA]</scope>
    <source>
        <strain evidence="10 13">C13</strain>
        <strain evidence="11 14">D1</strain>
    </source>
</reference>
<dbReference type="EMBL" id="JACDUO010000001">
    <property type="protein sequence ID" value="MBA2864264.1"/>
    <property type="molecule type" value="Genomic_DNA"/>
</dbReference>
<gene>
    <name evidence="10" type="ORF">HNP94_001264</name>
    <name evidence="11" type="ORF">HNP96_001231</name>
    <name evidence="9" type="ORF">MMJJ_04300</name>
</gene>
<evidence type="ECO:0000259" key="8">
    <source>
        <dbReference type="Pfam" id="PF06847"/>
    </source>
</evidence>
<feature type="transmembrane region" description="Helical" evidence="6">
    <location>
        <begin position="113"/>
        <end position="134"/>
    </location>
</feature>
<evidence type="ECO:0000313" key="10">
    <source>
        <dbReference type="EMBL" id="MBA2864264.1"/>
    </source>
</evidence>
<evidence type="ECO:0000313" key="11">
    <source>
        <dbReference type="EMBL" id="MBB6497190.1"/>
    </source>
</evidence>
<keyword evidence="5 6" id="KW-0472">Membrane</keyword>
<proteinExistence type="predicted"/>
<feature type="domain" description="Preflagellin peptidase C-terminal" evidence="8">
    <location>
        <begin position="185"/>
        <end position="221"/>
    </location>
</feature>
<dbReference type="Proteomes" id="UP000590564">
    <property type="component" value="Unassembled WGS sequence"/>
</dbReference>
<dbReference type="Gene3D" id="6.10.250.3240">
    <property type="match status" value="1"/>
</dbReference>
<dbReference type="Proteomes" id="UP000567099">
    <property type="component" value="Unassembled WGS sequence"/>
</dbReference>
<evidence type="ECO:0000256" key="5">
    <source>
        <dbReference type="ARBA" id="ARBA00023136"/>
    </source>
</evidence>
<dbReference type="Pfam" id="PF06847">
    <property type="entry name" value="Arc_PepC_II"/>
    <property type="match status" value="1"/>
</dbReference>
<dbReference type="Gene3D" id="1.20.120.1220">
    <property type="match status" value="1"/>
</dbReference>
<keyword evidence="3 6" id="KW-0812">Transmembrane</keyword>
<accession>A0A2L1C931</accession>
<evidence type="ECO:0000313" key="9">
    <source>
        <dbReference type="EMBL" id="AVB75847.1"/>
    </source>
</evidence>
<feature type="transmembrane region" description="Helical" evidence="6">
    <location>
        <begin position="28"/>
        <end position="45"/>
    </location>
</feature>
<dbReference type="NCBIfam" id="NF040695">
    <property type="entry name" value="FlaK_Arch"/>
    <property type="match status" value="1"/>
</dbReference>
<evidence type="ECO:0000256" key="1">
    <source>
        <dbReference type="ARBA" id="ARBA00004651"/>
    </source>
</evidence>
<feature type="domain" description="Prepilin type IV endopeptidase peptidase" evidence="7">
    <location>
        <begin position="6"/>
        <end position="117"/>
    </location>
</feature>
<dbReference type="KEGG" id="mmad:MMJJ_04300"/>
<keyword evidence="10" id="KW-0969">Cilium</keyword>
<protein>
    <submittedName>
        <fullName evidence="10">Preflagellin peptidase FlaK</fullName>
        <ecNumber evidence="10">3.4.23.52</ecNumber>
    </submittedName>
</protein>
<keyword evidence="10" id="KW-0966">Cell projection</keyword>
<keyword evidence="2" id="KW-1003">Cell membrane</keyword>
<dbReference type="AlphaFoldDB" id="A0A2L1C931"/>
<dbReference type="GeneID" id="36101523"/>
<organism evidence="9 12">
    <name type="scientific">Methanococcus maripaludis</name>
    <name type="common">Methanococcus deltae</name>
    <dbReference type="NCBI Taxonomy" id="39152"/>
    <lineage>
        <taxon>Archaea</taxon>
        <taxon>Methanobacteriati</taxon>
        <taxon>Methanobacteriota</taxon>
        <taxon>Methanomada group</taxon>
        <taxon>Methanococci</taxon>
        <taxon>Methanococcales</taxon>
        <taxon>Methanococcaceae</taxon>
        <taxon>Methanococcus</taxon>
    </lineage>
</organism>
<dbReference type="PANTHER" id="PTHR36506">
    <property type="entry name" value="PREFLAGELLIN PEPTIDASE"/>
    <property type="match status" value="1"/>
</dbReference>
<evidence type="ECO:0000256" key="2">
    <source>
        <dbReference type="ARBA" id="ARBA00022475"/>
    </source>
</evidence>
<sequence length="230" mass="26073">MIEYIIGVLGLLLASVQDFRSREIEDYIWIFLAVFGVLFAIYTSFTLSNYSILINSISGFVICFILGYMMFLSGIGGGDGKILIGLGALVPKFQMPIYTSLGTLLNLNYVPNFPIMVFINGIFFMVFLPFVILFRNILNGARPKTGKEVILMFFGEKMKVNVAKEQKRLIMGQNDKINFFPTSDDEDFSKYDDEEEIWVTPQIPLIIPITLSYLVTPIIGDRILDLLIPF</sequence>
<dbReference type="GO" id="GO:0005886">
    <property type="term" value="C:plasma membrane"/>
    <property type="evidence" value="ECO:0007669"/>
    <property type="project" value="UniProtKB-SubCell"/>
</dbReference>
<feature type="transmembrane region" description="Helical" evidence="6">
    <location>
        <begin position="52"/>
        <end position="71"/>
    </location>
</feature>
<dbReference type="PANTHER" id="PTHR36506:SF1">
    <property type="entry name" value="PREFLAGELLIN PEPTIDASE"/>
    <property type="match status" value="1"/>
</dbReference>
<reference evidence="12" key="1">
    <citation type="journal article" date="2018" name="Genome Announc.">
        <title>Complete Genome Sequence of the Methanococcus maripaludis Type Strain JJ (DSM 2067), a Model for Selenoprotein Synthesis in Archaea.</title>
        <authorList>
            <person name="Poehlein A."/>
            <person name="Heym D."/>
            <person name="Quitzke V."/>
            <person name="Fersch J."/>
            <person name="Daniel R."/>
            <person name="Rother M."/>
        </authorList>
    </citation>
    <scope>NUCLEOTIDE SEQUENCE [LARGE SCALE GENOMIC DNA]</scope>
    <source>
        <strain evidence="12">DSM 2067</strain>
    </source>
</reference>
<dbReference type="EMBL" id="JACHED010000002">
    <property type="protein sequence ID" value="MBB6497190.1"/>
    <property type="molecule type" value="Genomic_DNA"/>
</dbReference>
<keyword evidence="10" id="KW-0282">Flagellum</keyword>